<evidence type="ECO:0000313" key="1">
    <source>
        <dbReference type="EMBL" id="KAL2633276.1"/>
    </source>
</evidence>
<protein>
    <submittedName>
        <fullName evidence="1">Uncharacterized protein</fullName>
    </submittedName>
</protein>
<comment type="caution">
    <text evidence="1">The sequence shown here is derived from an EMBL/GenBank/DDBJ whole genome shotgun (WGS) entry which is preliminary data.</text>
</comment>
<reference evidence="1 2" key="1">
    <citation type="submission" date="2024-09" db="EMBL/GenBank/DDBJ databases">
        <title>Chromosome-scale assembly of Riccia fluitans.</title>
        <authorList>
            <person name="Paukszto L."/>
            <person name="Sawicki J."/>
            <person name="Karawczyk K."/>
            <person name="Piernik-Szablinska J."/>
            <person name="Szczecinska M."/>
            <person name="Mazdziarz M."/>
        </authorList>
    </citation>
    <scope>NUCLEOTIDE SEQUENCE [LARGE SCALE GENOMIC DNA]</scope>
    <source>
        <strain evidence="1">Rf_01</strain>
        <tissue evidence="1">Aerial parts of the thallus</tissue>
    </source>
</reference>
<name>A0ABD1YRQ9_9MARC</name>
<sequence length="103" mass="11623">MPAREWDPSITSFLEECKAKWIAIHEKLDKGVSTRTNPSEAALGTEVAKVNIAPQSKKDDNNFLATQLANLYSRYKNLKANLEEVDMFHLIKSSKQTMAKNGR</sequence>
<proteinExistence type="predicted"/>
<dbReference type="Proteomes" id="UP001605036">
    <property type="component" value="Unassembled WGS sequence"/>
</dbReference>
<evidence type="ECO:0000313" key="2">
    <source>
        <dbReference type="Proteomes" id="UP001605036"/>
    </source>
</evidence>
<organism evidence="1 2">
    <name type="scientific">Riccia fluitans</name>
    <dbReference type="NCBI Taxonomy" id="41844"/>
    <lineage>
        <taxon>Eukaryota</taxon>
        <taxon>Viridiplantae</taxon>
        <taxon>Streptophyta</taxon>
        <taxon>Embryophyta</taxon>
        <taxon>Marchantiophyta</taxon>
        <taxon>Marchantiopsida</taxon>
        <taxon>Marchantiidae</taxon>
        <taxon>Marchantiales</taxon>
        <taxon>Ricciaceae</taxon>
        <taxon>Riccia</taxon>
    </lineage>
</organism>
<dbReference type="AlphaFoldDB" id="A0ABD1YRQ9"/>
<accession>A0ABD1YRQ9</accession>
<dbReference type="EMBL" id="JBHFFA010000003">
    <property type="protein sequence ID" value="KAL2633276.1"/>
    <property type="molecule type" value="Genomic_DNA"/>
</dbReference>
<gene>
    <name evidence="1" type="ORF">R1flu_004755</name>
</gene>
<keyword evidence="2" id="KW-1185">Reference proteome</keyword>